<protein>
    <submittedName>
        <fullName evidence="1">Uncharacterized protein</fullName>
    </submittedName>
</protein>
<gene>
    <name evidence="1" type="ORF">SDC9_194624</name>
</gene>
<dbReference type="AlphaFoldDB" id="A0A645IFF0"/>
<reference evidence="1" key="1">
    <citation type="submission" date="2019-08" db="EMBL/GenBank/DDBJ databases">
        <authorList>
            <person name="Kucharzyk K."/>
            <person name="Murdoch R.W."/>
            <person name="Higgins S."/>
            <person name="Loffler F."/>
        </authorList>
    </citation>
    <scope>NUCLEOTIDE SEQUENCE</scope>
</reference>
<organism evidence="1">
    <name type="scientific">bioreactor metagenome</name>
    <dbReference type="NCBI Taxonomy" id="1076179"/>
    <lineage>
        <taxon>unclassified sequences</taxon>
        <taxon>metagenomes</taxon>
        <taxon>ecological metagenomes</taxon>
    </lineage>
</organism>
<name>A0A645IFF0_9ZZZZ</name>
<proteinExistence type="predicted"/>
<sequence>MKGFFAEGMCFQPGGGFAVKICHLVGLVPFEASTQQIGEEGMVTEPLTGRIERDQEKIMAYQLLQNLRVFSLPTDGGAQVSVEALQNGGA</sequence>
<dbReference type="EMBL" id="VSSQ01108178">
    <property type="protein sequence ID" value="MPN47024.1"/>
    <property type="molecule type" value="Genomic_DNA"/>
</dbReference>
<accession>A0A645IFF0</accession>
<comment type="caution">
    <text evidence="1">The sequence shown here is derived from an EMBL/GenBank/DDBJ whole genome shotgun (WGS) entry which is preliminary data.</text>
</comment>
<evidence type="ECO:0000313" key="1">
    <source>
        <dbReference type="EMBL" id="MPN47024.1"/>
    </source>
</evidence>